<dbReference type="OrthoDB" id="9794370at2"/>
<sequence>MDESRNSMKLCVIDDIKSVVEVISRKIDWAAHGIDMAGTALDGEEGLRLVQEVKPDVILTDIRMPKLDGLQLTRRILEDLPNCRIIILSAYTDFSHAQQAIRLGAFDFVKKPFAIDEILNAVLKAKAACEEERQETAKLREMELKIKMSLPVLRQEYLTLLVHHQTNEITAIPRWDYLGIGLVPNDLVVFVVEIDRFMDQFHALPVHEIELIRFSLQNIIEETVASRTKGIIFREATHRYAGVMNSPDNPTAADIAEACCLNIARYTRFTVSIGVGLVVKSIPELPYSYRQAVTALSYHFYTEGNGVYSYMNAAHKRKGVADYSLGKEQEFLFALRSGNAEKSRLLLEDILNDLTAVEPWPEPKYVEHVGYELSAKMFRVLLEKFPYDALRPFEEKLDEIKSKGRQSLQELRSLLTGLCEESCRRIEKERSHESTKLIQQAGVYIRGHLHLDLTLEHCARQFNLSPGYFSNLFKKIMGISFQQFVIQEKMEQAKSMLIDNYQIQEIAQKLGYEHRRYFSELFKKQTGMTPSEFKESCLGKP</sequence>
<name>I0BKS1_9BACL</name>
<keyword evidence="1" id="KW-0805">Transcription regulation</keyword>
<evidence type="ECO:0000313" key="8">
    <source>
        <dbReference type="Proteomes" id="UP000007392"/>
    </source>
</evidence>
<dbReference type="InterPro" id="IPR009057">
    <property type="entry name" value="Homeodomain-like_sf"/>
</dbReference>
<evidence type="ECO:0000256" key="4">
    <source>
        <dbReference type="PROSITE-ProRule" id="PRU00169"/>
    </source>
</evidence>
<keyword evidence="3" id="KW-0804">Transcription</keyword>
<dbReference type="SMART" id="SM00448">
    <property type="entry name" value="REC"/>
    <property type="match status" value="1"/>
</dbReference>
<accession>I0BKS1</accession>
<dbReference type="Proteomes" id="UP000007392">
    <property type="component" value="Chromosome"/>
</dbReference>
<feature type="modified residue" description="4-aspartylphosphate" evidence="4">
    <location>
        <position position="61"/>
    </location>
</feature>
<dbReference type="KEGG" id="pmw:B2K_20020"/>
<dbReference type="Gene3D" id="1.10.10.60">
    <property type="entry name" value="Homeodomain-like"/>
    <property type="match status" value="2"/>
</dbReference>
<dbReference type="EMBL" id="CP003422">
    <property type="protein sequence ID" value="AFH62968.1"/>
    <property type="molecule type" value="Genomic_DNA"/>
</dbReference>
<dbReference type="PROSITE" id="PS01124">
    <property type="entry name" value="HTH_ARAC_FAMILY_2"/>
    <property type="match status" value="1"/>
</dbReference>
<dbReference type="CDD" id="cd17536">
    <property type="entry name" value="REC_YesN-like"/>
    <property type="match status" value="1"/>
</dbReference>
<keyword evidence="2" id="KW-0238">DNA-binding</keyword>
<dbReference type="PROSITE" id="PS50110">
    <property type="entry name" value="RESPONSE_REGULATORY"/>
    <property type="match status" value="1"/>
</dbReference>
<organism evidence="7 8">
    <name type="scientific">Paenibacillus mucilaginosus K02</name>
    <dbReference type="NCBI Taxonomy" id="997761"/>
    <lineage>
        <taxon>Bacteria</taxon>
        <taxon>Bacillati</taxon>
        <taxon>Bacillota</taxon>
        <taxon>Bacilli</taxon>
        <taxon>Bacillales</taxon>
        <taxon>Paenibacillaceae</taxon>
        <taxon>Paenibacillus</taxon>
    </lineage>
</organism>
<dbReference type="PANTHER" id="PTHR43280">
    <property type="entry name" value="ARAC-FAMILY TRANSCRIPTIONAL REGULATOR"/>
    <property type="match status" value="1"/>
</dbReference>
<dbReference type="PRINTS" id="PR00032">
    <property type="entry name" value="HTHARAC"/>
</dbReference>
<feature type="domain" description="Response regulatory" evidence="6">
    <location>
        <begin position="9"/>
        <end position="126"/>
    </location>
</feature>
<dbReference type="HOGENOM" id="CLU_000445_5_0_9"/>
<dbReference type="GO" id="GO:0003700">
    <property type="term" value="F:DNA-binding transcription factor activity"/>
    <property type="evidence" value="ECO:0007669"/>
    <property type="project" value="InterPro"/>
</dbReference>
<dbReference type="InterPro" id="IPR018062">
    <property type="entry name" value="HTH_AraC-typ_CS"/>
</dbReference>
<dbReference type="PANTHER" id="PTHR43280:SF10">
    <property type="entry name" value="REGULATORY PROTEIN POCR"/>
    <property type="match status" value="1"/>
</dbReference>
<dbReference type="Gene3D" id="3.40.50.2300">
    <property type="match status" value="1"/>
</dbReference>
<dbReference type="SMART" id="SM00342">
    <property type="entry name" value="HTH_ARAC"/>
    <property type="match status" value="1"/>
</dbReference>
<protein>
    <submittedName>
        <fullName evidence="7">AraC family transcriptional regulator</fullName>
    </submittedName>
</protein>
<dbReference type="InterPro" id="IPR001789">
    <property type="entry name" value="Sig_transdc_resp-reg_receiver"/>
</dbReference>
<dbReference type="Pfam" id="PF12833">
    <property type="entry name" value="HTH_18"/>
    <property type="match status" value="1"/>
</dbReference>
<dbReference type="SUPFAM" id="SSF52172">
    <property type="entry name" value="CheY-like"/>
    <property type="match status" value="1"/>
</dbReference>
<evidence type="ECO:0000259" key="6">
    <source>
        <dbReference type="PROSITE" id="PS50110"/>
    </source>
</evidence>
<dbReference type="Pfam" id="PF00072">
    <property type="entry name" value="Response_reg"/>
    <property type="match status" value="1"/>
</dbReference>
<evidence type="ECO:0000256" key="1">
    <source>
        <dbReference type="ARBA" id="ARBA00023015"/>
    </source>
</evidence>
<dbReference type="InterPro" id="IPR011006">
    <property type="entry name" value="CheY-like_superfamily"/>
</dbReference>
<dbReference type="PATRIC" id="fig|997761.3.peg.3919"/>
<gene>
    <name evidence="7" type="ORF">B2K_20020</name>
</gene>
<dbReference type="GO" id="GO:0000160">
    <property type="term" value="P:phosphorelay signal transduction system"/>
    <property type="evidence" value="ECO:0007669"/>
    <property type="project" value="InterPro"/>
</dbReference>
<keyword evidence="4" id="KW-0597">Phosphoprotein</keyword>
<proteinExistence type="predicted"/>
<reference evidence="7 8" key="1">
    <citation type="submission" date="2013-06" db="EMBL/GenBank/DDBJ databases">
        <title>Complete genome sequence of Paenibacillus mucilaginosus K02.</title>
        <authorList>
            <person name="Xiao B."/>
            <person name="Sun L."/>
            <person name="Xiao L."/>
            <person name="Lian B."/>
        </authorList>
    </citation>
    <scope>NUCLEOTIDE SEQUENCE [LARGE SCALE GENOMIC DNA]</scope>
    <source>
        <strain evidence="7 8">K02</strain>
    </source>
</reference>
<evidence type="ECO:0000259" key="5">
    <source>
        <dbReference type="PROSITE" id="PS01124"/>
    </source>
</evidence>
<dbReference type="GO" id="GO:0043565">
    <property type="term" value="F:sequence-specific DNA binding"/>
    <property type="evidence" value="ECO:0007669"/>
    <property type="project" value="InterPro"/>
</dbReference>
<dbReference type="PROSITE" id="PS00041">
    <property type="entry name" value="HTH_ARAC_FAMILY_1"/>
    <property type="match status" value="1"/>
</dbReference>
<dbReference type="SUPFAM" id="SSF46689">
    <property type="entry name" value="Homeodomain-like"/>
    <property type="match status" value="2"/>
</dbReference>
<evidence type="ECO:0000313" key="7">
    <source>
        <dbReference type="EMBL" id="AFH62968.1"/>
    </source>
</evidence>
<dbReference type="AlphaFoldDB" id="I0BKS1"/>
<dbReference type="Pfam" id="PF17853">
    <property type="entry name" value="GGDEF_2"/>
    <property type="match status" value="1"/>
</dbReference>
<feature type="domain" description="HTH araC/xylS-type" evidence="5">
    <location>
        <begin position="439"/>
        <end position="536"/>
    </location>
</feature>
<dbReference type="InterPro" id="IPR020449">
    <property type="entry name" value="Tscrpt_reg_AraC-type_HTH"/>
</dbReference>
<dbReference type="InterPro" id="IPR018060">
    <property type="entry name" value="HTH_AraC"/>
</dbReference>
<dbReference type="InterPro" id="IPR041522">
    <property type="entry name" value="CdaR_GGDEF"/>
</dbReference>
<evidence type="ECO:0000256" key="3">
    <source>
        <dbReference type="ARBA" id="ARBA00023163"/>
    </source>
</evidence>
<evidence type="ECO:0000256" key="2">
    <source>
        <dbReference type="ARBA" id="ARBA00023125"/>
    </source>
</evidence>